<comment type="caution">
    <text evidence="11">The sequence shown here is derived from an EMBL/GenBank/DDBJ whole genome shotgun (WGS) entry which is preliminary data.</text>
</comment>
<keyword evidence="12" id="KW-1185">Reference proteome</keyword>
<dbReference type="SUPFAM" id="SSF47384">
    <property type="entry name" value="Homodimeric domain of signal transducing histidine kinase"/>
    <property type="match status" value="1"/>
</dbReference>
<dbReference type="PROSITE" id="PS50109">
    <property type="entry name" value="HIS_KIN"/>
    <property type="match status" value="1"/>
</dbReference>
<evidence type="ECO:0000256" key="8">
    <source>
        <dbReference type="ARBA" id="ARBA00023170"/>
    </source>
</evidence>
<dbReference type="PRINTS" id="PR00344">
    <property type="entry name" value="BCTRLSENSOR"/>
</dbReference>
<evidence type="ECO:0000313" key="11">
    <source>
        <dbReference type="EMBL" id="PQP94949.1"/>
    </source>
</evidence>
<evidence type="ECO:0000259" key="10">
    <source>
        <dbReference type="PROSITE" id="PS50109"/>
    </source>
</evidence>
<comment type="pathway">
    <text evidence="3">Protein modification; protein ubiquitination.</text>
</comment>
<dbReference type="InterPro" id="IPR036097">
    <property type="entry name" value="HisK_dim/P_sf"/>
</dbReference>
<keyword evidence="9" id="KW-0812">Transmembrane</keyword>
<sequence>MASDEKKKIILKSSDDESFEVEEAVAMQLQNIKHMVEDECADNAIPLPNDYHRSLQPKRLFSPFGDVTDAMAKDPVRVLVNGAADLMKLQHWTVLRHVFFVLLVIGMLVLSGLLISIIKHIEHNVLAFAYTESGLVRFVHKNSKVAFTLLIVMIAIMGVFSVSYIFVMLSAGKREMLLCATLIKQMEATQQAERKSMRKSLAFASASHDVRAALAGITGLIEISYDEVARGSELETNLRQMETCTKDLLGILNSILDTSKIEAGKMQLVEEEFDVAQLLEDVVDLYHPVGLKKGIDVVLDPYDGSVMKFARVKGDGGRLKQILCNLLSNAVKFTSEGHVTVRAWVEKPDFKNSIAANSDRSGAVLKNLLCYLSNKKKSRDDDMEVMNGVQQDPNCMEFIFEVDDTGKGIPKEKQKAVFENYVQVKETALGEGGTGLGLGIVQSLVRLMHGEIRIVDKEIGERGTCFRFNVLLSNVCENVYKDRRKEEDLELGIAAIHSAPTPGTPGLTTRAPSPKAEGSNVVLLIKNEERRRMVYKFMKSIGIKAWMVEQWEQLRPTLKKIKHKGKGYYSHHHSSSGISDLGLQDCLNKSTSCNSSFRLKEVHPLMGAMDGTENIISLFKKNSTNLRGTSSCFTLLVIDTTAGPFEELCNIVAEFQKSLQNAWCKVVWLANPLRQSNINFDSLDPDDVIKHKALHGTRLYEVSPKPLVHQDTSFTLTVNLKPCLHQRKIISLTMLAPKQETYQLIMAAHFHIRETEGPDKPSRPLVGKKFLVAEDQKALAHIAMKTPYTLGCNCEALWKWRRSPRPSSQ</sequence>
<dbReference type="Gene3D" id="3.30.565.10">
    <property type="entry name" value="Histidine kinase-like ATPase, C-terminal domain"/>
    <property type="match status" value="1"/>
</dbReference>
<accession>A0A314XQZ1</accession>
<dbReference type="SMART" id="SM00388">
    <property type="entry name" value="HisKA"/>
    <property type="match status" value="1"/>
</dbReference>
<dbReference type="InterPro" id="IPR003594">
    <property type="entry name" value="HATPase_dom"/>
</dbReference>
<dbReference type="PANTHER" id="PTHR43719">
    <property type="entry name" value="TWO-COMPONENT HISTIDINE KINASE"/>
    <property type="match status" value="1"/>
</dbReference>
<evidence type="ECO:0000256" key="9">
    <source>
        <dbReference type="SAM" id="Phobius"/>
    </source>
</evidence>
<dbReference type="Proteomes" id="UP000250321">
    <property type="component" value="Unassembled WGS sequence"/>
</dbReference>
<keyword evidence="11" id="KW-0418">Kinase</keyword>
<reference evidence="11 12" key="1">
    <citation type="submission" date="2018-02" db="EMBL/GenBank/DDBJ databases">
        <title>Draft genome of wild Prunus yedoensis var. nudiflora.</title>
        <authorList>
            <person name="Baek S."/>
            <person name="Kim J.-H."/>
            <person name="Choi K."/>
            <person name="Kim G.-B."/>
            <person name="Cho A."/>
            <person name="Jang H."/>
            <person name="Shin C.-H."/>
            <person name="Yu H.-J."/>
            <person name="Mun J.-H."/>
        </authorList>
    </citation>
    <scope>NUCLEOTIDE SEQUENCE [LARGE SCALE GENOMIC DNA]</scope>
    <source>
        <strain evidence="12">cv. Jeju island</strain>
        <tissue evidence="11">Leaf</tissue>
    </source>
</reference>
<dbReference type="GO" id="GO:0000155">
    <property type="term" value="F:phosphorelay sensor kinase activity"/>
    <property type="evidence" value="ECO:0007669"/>
    <property type="project" value="InterPro"/>
</dbReference>
<proteinExistence type="inferred from homology"/>
<dbReference type="AlphaFoldDB" id="A0A314XQZ1"/>
<evidence type="ECO:0000256" key="1">
    <source>
        <dbReference type="ARBA" id="ARBA00000085"/>
    </source>
</evidence>
<dbReference type="InterPro" id="IPR003661">
    <property type="entry name" value="HisK_dim/P_dom"/>
</dbReference>
<dbReference type="InterPro" id="IPR036890">
    <property type="entry name" value="HATPase_C_sf"/>
</dbReference>
<dbReference type="PANTHER" id="PTHR43719:SF75">
    <property type="entry name" value="HISTIDINE KINASE CKI1"/>
    <property type="match status" value="1"/>
</dbReference>
<dbReference type="InterPro" id="IPR001232">
    <property type="entry name" value="SKP1-like"/>
</dbReference>
<feature type="domain" description="Histidine kinase" evidence="10">
    <location>
        <begin position="205"/>
        <end position="474"/>
    </location>
</feature>
<evidence type="ECO:0000313" key="12">
    <source>
        <dbReference type="Proteomes" id="UP000250321"/>
    </source>
</evidence>
<dbReference type="Pfam" id="PF03931">
    <property type="entry name" value="Skp1_POZ"/>
    <property type="match status" value="1"/>
</dbReference>
<dbReference type="OrthoDB" id="60033at2759"/>
<dbReference type="InterPro" id="IPR004358">
    <property type="entry name" value="Sig_transdc_His_kin-like_C"/>
</dbReference>
<feature type="transmembrane region" description="Helical" evidence="9">
    <location>
        <begin position="145"/>
        <end position="167"/>
    </location>
</feature>
<feature type="transmembrane region" description="Helical" evidence="9">
    <location>
        <begin position="97"/>
        <end position="118"/>
    </location>
</feature>
<keyword evidence="9" id="KW-0472">Membrane</keyword>
<dbReference type="InterPro" id="IPR005467">
    <property type="entry name" value="His_kinase_dom"/>
</dbReference>
<keyword evidence="7" id="KW-0256">Endoplasmic reticulum</keyword>
<dbReference type="EC" id="2.7.13.3" evidence="5"/>
<evidence type="ECO:0000256" key="3">
    <source>
        <dbReference type="ARBA" id="ARBA00004906"/>
    </source>
</evidence>
<comment type="catalytic activity">
    <reaction evidence="1">
        <text>ATP + protein L-histidine = ADP + protein N-phospho-L-histidine.</text>
        <dbReference type="EC" id="2.7.13.3"/>
    </reaction>
</comment>
<dbReference type="Gene3D" id="1.10.287.130">
    <property type="match status" value="1"/>
</dbReference>
<keyword evidence="11" id="KW-0808">Transferase</keyword>
<evidence type="ECO:0000256" key="4">
    <source>
        <dbReference type="ARBA" id="ARBA00009993"/>
    </source>
</evidence>
<keyword evidence="6" id="KW-0597">Phosphoprotein</keyword>
<protein>
    <recommendedName>
        <fullName evidence="5">histidine kinase</fullName>
        <ecNumber evidence="5">2.7.13.3</ecNumber>
    </recommendedName>
</protein>
<dbReference type="SMART" id="SM00387">
    <property type="entry name" value="HATPase_c"/>
    <property type="match status" value="1"/>
</dbReference>
<dbReference type="InterPro" id="IPR016073">
    <property type="entry name" value="Skp1_comp_POZ"/>
</dbReference>
<dbReference type="Pfam" id="PF00512">
    <property type="entry name" value="HisKA"/>
    <property type="match status" value="1"/>
</dbReference>
<dbReference type="CDD" id="cd00082">
    <property type="entry name" value="HisKA"/>
    <property type="match status" value="1"/>
</dbReference>
<evidence type="ECO:0000256" key="7">
    <source>
        <dbReference type="ARBA" id="ARBA00022824"/>
    </source>
</evidence>
<comment type="similarity">
    <text evidence="4">Belongs to the SKP1 family.</text>
</comment>
<organism evidence="11 12">
    <name type="scientific">Prunus yedoensis var. nudiflora</name>
    <dbReference type="NCBI Taxonomy" id="2094558"/>
    <lineage>
        <taxon>Eukaryota</taxon>
        <taxon>Viridiplantae</taxon>
        <taxon>Streptophyta</taxon>
        <taxon>Embryophyta</taxon>
        <taxon>Tracheophyta</taxon>
        <taxon>Spermatophyta</taxon>
        <taxon>Magnoliopsida</taxon>
        <taxon>eudicotyledons</taxon>
        <taxon>Gunneridae</taxon>
        <taxon>Pentapetalae</taxon>
        <taxon>rosids</taxon>
        <taxon>fabids</taxon>
        <taxon>Rosales</taxon>
        <taxon>Rosaceae</taxon>
        <taxon>Amygdaloideae</taxon>
        <taxon>Amygdaleae</taxon>
        <taxon>Prunus</taxon>
    </lineage>
</organism>
<dbReference type="Gene3D" id="3.30.710.10">
    <property type="entry name" value="Potassium Channel Kv1.1, Chain A"/>
    <property type="match status" value="1"/>
</dbReference>
<evidence type="ECO:0000256" key="6">
    <source>
        <dbReference type="ARBA" id="ARBA00022553"/>
    </source>
</evidence>
<name>A0A314XQZ1_PRUYE</name>
<dbReference type="Pfam" id="PF02518">
    <property type="entry name" value="HATPase_c"/>
    <property type="match status" value="1"/>
</dbReference>
<gene>
    <name evidence="11" type="ORF">Pyn_40199</name>
</gene>
<comment type="subcellular location">
    <subcellularLocation>
        <location evidence="2">Endoplasmic reticulum membrane</location>
        <topology evidence="2">Multi-pass membrane protein</topology>
    </subcellularLocation>
</comment>
<dbReference type="STRING" id="2094558.A0A314XQZ1"/>
<dbReference type="EMBL" id="PJQY01002293">
    <property type="protein sequence ID" value="PQP94949.1"/>
    <property type="molecule type" value="Genomic_DNA"/>
</dbReference>
<evidence type="ECO:0000256" key="2">
    <source>
        <dbReference type="ARBA" id="ARBA00004477"/>
    </source>
</evidence>
<dbReference type="GO" id="GO:0006511">
    <property type="term" value="P:ubiquitin-dependent protein catabolic process"/>
    <property type="evidence" value="ECO:0007669"/>
    <property type="project" value="InterPro"/>
</dbReference>
<dbReference type="SMART" id="SM00512">
    <property type="entry name" value="Skp1"/>
    <property type="match status" value="1"/>
</dbReference>
<dbReference type="GO" id="GO:0005789">
    <property type="term" value="C:endoplasmic reticulum membrane"/>
    <property type="evidence" value="ECO:0007669"/>
    <property type="project" value="UniProtKB-SubCell"/>
</dbReference>
<evidence type="ECO:0000256" key="5">
    <source>
        <dbReference type="ARBA" id="ARBA00012438"/>
    </source>
</evidence>
<keyword evidence="8" id="KW-0675">Receptor</keyword>
<dbReference type="SUPFAM" id="SSF55874">
    <property type="entry name" value="ATPase domain of HSP90 chaperone/DNA topoisomerase II/histidine kinase"/>
    <property type="match status" value="1"/>
</dbReference>
<dbReference type="InterPro" id="IPR011333">
    <property type="entry name" value="SKP1/BTB/POZ_sf"/>
</dbReference>
<dbReference type="GO" id="GO:0009867">
    <property type="term" value="P:jasmonic acid mediated signaling pathway"/>
    <property type="evidence" value="ECO:0007669"/>
    <property type="project" value="UniProtKB-ARBA"/>
</dbReference>
<keyword evidence="9" id="KW-1133">Transmembrane helix</keyword>
<dbReference type="SUPFAM" id="SSF54695">
    <property type="entry name" value="POZ domain"/>
    <property type="match status" value="1"/>
</dbReference>
<dbReference type="InterPro" id="IPR050956">
    <property type="entry name" value="2C_system_His_kinase"/>
</dbReference>